<reference evidence="3" key="1">
    <citation type="submission" date="2023-06" db="EMBL/GenBank/DDBJ databases">
        <authorList>
            <consortium name="Lawrence Berkeley National Laboratory"/>
            <person name="Ahrendt S."/>
            <person name="Sahu N."/>
            <person name="Indic B."/>
            <person name="Wong-Bajracharya J."/>
            <person name="Merenyi Z."/>
            <person name="Ke H.-M."/>
            <person name="Monk M."/>
            <person name="Kocsube S."/>
            <person name="Drula E."/>
            <person name="Lipzen A."/>
            <person name="Balint B."/>
            <person name="Henrissat B."/>
            <person name="Andreopoulos B."/>
            <person name="Martin F.M."/>
            <person name="Harder C.B."/>
            <person name="Rigling D."/>
            <person name="Ford K.L."/>
            <person name="Foster G.D."/>
            <person name="Pangilinan J."/>
            <person name="Papanicolaou A."/>
            <person name="Barry K."/>
            <person name="LaButti K."/>
            <person name="Viragh M."/>
            <person name="Koriabine M."/>
            <person name="Yan M."/>
            <person name="Riley R."/>
            <person name="Champramary S."/>
            <person name="Plett K.L."/>
            <person name="Tsai I.J."/>
            <person name="Slot J."/>
            <person name="Sipos G."/>
            <person name="Plett J."/>
            <person name="Nagy L.G."/>
            <person name="Grigoriev I.V."/>
        </authorList>
    </citation>
    <scope>NUCLEOTIDE SEQUENCE</scope>
    <source>
        <strain evidence="3">HWK02</strain>
    </source>
</reference>
<proteinExistence type="predicted"/>
<feature type="region of interest" description="Disordered" evidence="1">
    <location>
        <begin position="328"/>
        <end position="355"/>
    </location>
</feature>
<sequence>MSLHTSIPLTAELSPHSYSPSRPKSGSLSPSHICLDDGLSHWLPPPANITQGGYGLSCDAGPFLMQGGITDATSTHHGAYTVASSPISMNFDPDTTPYTRRPLQLTTDSHFHPQIPLTATAAAGFAGLSHHTEYTMGGNYVSHREDSVRGSWQNHDIIPAPTLVHEYPSYGVSSYRLGDPTGRSSQYNSSPQQHQLHTVPNHLHFNYTDTFSEAIASPIPSFPASMNSFFNTDAQIMAEASYPSQIGHMSGPMEWSPNTAGDSPSPPAMNLGQRGSPGSNVGPPNKSSNLACYFCRGRKIACGRPMEGSADMTCNQCARRQLKCEYPAESRRGQHKRPTRKQQVPKSGHDVNFAT</sequence>
<feature type="domain" description="Zn(2)-C6 fungal-type" evidence="2">
    <location>
        <begin position="291"/>
        <end position="326"/>
    </location>
</feature>
<dbReference type="Proteomes" id="UP001175228">
    <property type="component" value="Unassembled WGS sequence"/>
</dbReference>
<dbReference type="SMART" id="SM00066">
    <property type="entry name" value="GAL4"/>
    <property type="match status" value="1"/>
</dbReference>
<evidence type="ECO:0000313" key="4">
    <source>
        <dbReference type="Proteomes" id="UP001175228"/>
    </source>
</evidence>
<accession>A0AA39TPD5</accession>
<dbReference type="Gene3D" id="4.10.240.10">
    <property type="entry name" value="Zn(2)-C6 fungal-type DNA-binding domain"/>
    <property type="match status" value="1"/>
</dbReference>
<dbReference type="AlphaFoldDB" id="A0AA39TPD5"/>
<evidence type="ECO:0000256" key="1">
    <source>
        <dbReference type="SAM" id="MobiDB-lite"/>
    </source>
</evidence>
<dbReference type="EMBL" id="JAUEPU010000014">
    <property type="protein sequence ID" value="KAK0496661.1"/>
    <property type="molecule type" value="Genomic_DNA"/>
</dbReference>
<name>A0AA39TPD5_9AGAR</name>
<feature type="region of interest" description="Disordered" evidence="1">
    <location>
        <begin position="250"/>
        <end position="283"/>
    </location>
</feature>
<protein>
    <recommendedName>
        <fullName evidence="2">Zn(2)-C6 fungal-type domain-containing protein</fullName>
    </recommendedName>
</protein>
<dbReference type="PROSITE" id="PS50048">
    <property type="entry name" value="ZN2_CY6_FUNGAL_2"/>
    <property type="match status" value="1"/>
</dbReference>
<keyword evidence="4" id="KW-1185">Reference proteome</keyword>
<dbReference type="InterPro" id="IPR001138">
    <property type="entry name" value="Zn2Cys6_DnaBD"/>
</dbReference>
<evidence type="ECO:0000313" key="3">
    <source>
        <dbReference type="EMBL" id="KAK0496661.1"/>
    </source>
</evidence>
<dbReference type="GO" id="GO:0008270">
    <property type="term" value="F:zinc ion binding"/>
    <property type="evidence" value="ECO:0007669"/>
    <property type="project" value="InterPro"/>
</dbReference>
<gene>
    <name evidence="3" type="ORF">EDD18DRAFT_171496</name>
</gene>
<dbReference type="GO" id="GO:0000981">
    <property type="term" value="F:DNA-binding transcription factor activity, RNA polymerase II-specific"/>
    <property type="evidence" value="ECO:0007669"/>
    <property type="project" value="InterPro"/>
</dbReference>
<dbReference type="PROSITE" id="PS00463">
    <property type="entry name" value="ZN2_CY6_FUNGAL_1"/>
    <property type="match status" value="1"/>
</dbReference>
<dbReference type="SUPFAM" id="SSF57701">
    <property type="entry name" value="Zn2/Cys6 DNA-binding domain"/>
    <property type="match status" value="1"/>
</dbReference>
<evidence type="ECO:0000259" key="2">
    <source>
        <dbReference type="PROSITE" id="PS50048"/>
    </source>
</evidence>
<dbReference type="CDD" id="cd00067">
    <property type="entry name" value="GAL4"/>
    <property type="match status" value="1"/>
</dbReference>
<comment type="caution">
    <text evidence="3">The sequence shown here is derived from an EMBL/GenBank/DDBJ whole genome shotgun (WGS) entry which is preliminary data.</text>
</comment>
<dbReference type="InterPro" id="IPR036864">
    <property type="entry name" value="Zn2-C6_fun-type_DNA-bd_sf"/>
</dbReference>
<dbReference type="Pfam" id="PF00172">
    <property type="entry name" value="Zn_clus"/>
    <property type="match status" value="1"/>
</dbReference>
<organism evidence="3 4">
    <name type="scientific">Armillaria luteobubalina</name>
    <dbReference type="NCBI Taxonomy" id="153913"/>
    <lineage>
        <taxon>Eukaryota</taxon>
        <taxon>Fungi</taxon>
        <taxon>Dikarya</taxon>
        <taxon>Basidiomycota</taxon>
        <taxon>Agaricomycotina</taxon>
        <taxon>Agaricomycetes</taxon>
        <taxon>Agaricomycetidae</taxon>
        <taxon>Agaricales</taxon>
        <taxon>Marasmiineae</taxon>
        <taxon>Physalacriaceae</taxon>
        <taxon>Armillaria</taxon>
    </lineage>
</organism>